<comment type="caution">
    <text evidence="1">The sequence shown here is derived from an EMBL/GenBank/DDBJ whole genome shotgun (WGS) entry which is preliminary data.</text>
</comment>
<evidence type="ECO:0000313" key="1">
    <source>
        <dbReference type="EMBL" id="MBP1902840.1"/>
    </source>
</evidence>
<dbReference type="OrthoDB" id="374102at2157"/>
<protein>
    <submittedName>
        <fullName evidence="1">Uncharacterized protein</fullName>
    </submittedName>
</protein>
<reference evidence="1 2" key="1">
    <citation type="submission" date="2021-03" db="EMBL/GenBank/DDBJ databases">
        <title>Genomic Encyclopedia of Type Strains, Phase IV (KMG-IV): sequencing the most valuable type-strain genomes for metagenomic binning, comparative biology and taxonomic classification.</title>
        <authorList>
            <person name="Goeker M."/>
        </authorList>
    </citation>
    <scope>NUCLEOTIDE SEQUENCE [LARGE SCALE GENOMIC DNA]</scope>
    <source>
        <strain evidence="1 2">DSM 12287</strain>
    </source>
</reference>
<organism evidence="1 2">
    <name type="scientific">Halorubrum trapanicum</name>
    <dbReference type="NCBI Taxonomy" id="29284"/>
    <lineage>
        <taxon>Archaea</taxon>
        <taxon>Methanobacteriati</taxon>
        <taxon>Methanobacteriota</taxon>
        <taxon>Stenosarchaea group</taxon>
        <taxon>Halobacteria</taxon>
        <taxon>Halobacteriales</taxon>
        <taxon>Haloferacaceae</taxon>
        <taxon>Halorubrum</taxon>
    </lineage>
</organism>
<sequence>MTNDITQWIVNDEFGEHVWSRVNNSPRITFGRSDTIGLLFKVVKDGHEDVTLVRRTGTEYDPGNWAEANALDDPGEDVTYNWTDKTGTGSEADVEASEIRLAMYAYTSNGAMATQEYYQTRGELAEAIVRIPVPDAMLDEVEERVEALPNCHIIREPGRVFQMRFAETGKFREAPEHYSHPHVKCEGVAESDELTSIFDIAVDLTERGVRRSR</sequence>
<keyword evidence="2" id="KW-1185">Reference proteome</keyword>
<dbReference type="AlphaFoldDB" id="A0A8J7UM07"/>
<dbReference type="Proteomes" id="UP000770586">
    <property type="component" value="Unassembled WGS sequence"/>
</dbReference>
<accession>A0A8J7UM07</accession>
<gene>
    <name evidence="1" type="ORF">J2744_002542</name>
</gene>
<proteinExistence type="predicted"/>
<dbReference type="RefSeq" id="WP_210113689.1">
    <property type="nucleotide sequence ID" value="NZ_BAAADX010000009.1"/>
</dbReference>
<evidence type="ECO:0000313" key="2">
    <source>
        <dbReference type="Proteomes" id="UP000770586"/>
    </source>
</evidence>
<name>A0A8J7UM07_9EURY</name>
<dbReference type="EMBL" id="JAGGKE010000012">
    <property type="protein sequence ID" value="MBP1902840.1"/>
    <property type="molecule type" value="Genomic_DNA"/>
</dbReference>